<dbReference type="AlphaFoldDB" id="A0A5E4X5W8"/>
<dbReference type="CDD" id="cd00254">
    <property type="entry name" value="LT-like"/>
    <property type="match status" value="1"/>
</dbReference>
<dbReference type="InterPro" id="IPR008258">
    <property type="entry name" value="Transglycosylase_SLT_dom_1"/>
</dbReference>
<protein>
    <submittedName>
        <fullName evidence="4">Membrane-bound lytic murein transglycosylase F</fullName>
        <ecNumber evidence="4">4.2.2.-</ecNumber>
    </submittedName>
</protein>
<dbReference type="PROSITE" id="PS00922">
    <property type="entry name" value="TRANSGLYCOSYLASE"/>
    <property type="match status" value="1"/>
</dbReference>
<accession>A0A5E4X5W8</accession>
<dbReference type="Pfam" id="PF01464">
    <property type="entry name" value="SLT"/>
    <property type="match status" value="1"/>
</dbReference>
<dbReference type="PANTHER" id="PTHR37423:SF2">
    <property type="entry name" value="MEMBRANE-BOUND LYTIC MUREIN TRANSGLYCOSYLASE C"/>
    <property type="match status" value="1"/>
</dbReference>
<dbReference type="EC" id="4.2.2.-" evidence="4"/>
<dbReference type="SUPFAM" id="SSF53955">
    <property type="entry name" value="Lysozyme-like"/>
    <property type="match status" value="1"/>
</dbReference>
<dbReference type="GO" id="GO:0008933">
    <property type="term" value="F:peptidoglycan lytic transglycosylase activity"/>
    <property type="evidence" value="ECO:0007669"/>
    <property type="project" value="InterPro"/>
</dbReference>
<dbReference type="GO" id="GO:0000270">
    <property type="term" value="P:peptidoglycan metabolic process"/>
    <property type="evidence" value="ECO:0007669"/>
    <property type="project" value="InterPro"/>
</dbReference>
<keyword evidence="5" id="KW-1185">Reference proteome</keyword>
<dbReference type="OrthoDB" id="9815002at2"/>
<dbReference type="PANTHER" id="PTHR37423">
    <property type="entry name" value="SOLUBLE LYTIC MUREIN TRANSGLYCOSYLASE-RELATED"/>
    <property type="match status" value="1"/>
</dbReference>
<keyword evidence="4" id="KW-0456">Lyase</keyword>
<dbReference type="RefSeq" id="WP_150590770.1">
    <property type="nucleotide sequence ID" value="NZ_CABPSH010000010.1"/>
</dbReference>
<comment type="similarity">
    <text evidence="1">Belongs to the transglycosylase Slt family.</text>
</comment>
<reference evidence="4 5" key="1">
    <citation type="submission" date="2019-08" db="EMBL/GenBank/DDBJ databases">
        <authorList>
            <person name="Peeters C."/>
        </authorList>
    </citation>
    <scope>NUCLEOTIDE SEQUENCE [LARGE SCALE GENOMIC DNA]</scope>
    <source>
        <strain evidence="4 5">LMG 31012</strain>
    </source>
</reference>
<evidence type="ECO:0000313" key="5">
    <source>
        <dbReference type="Proteomes" id="UP000400981"/>
    </source>
</evidence>
<dbReference type="EMBL" id="CABPSH010000010">
    <property type="protein sequence ID" value="VVE31734.1"/>
    <property type="molecule type" value="Genomic_DNA"/>
</dbReference>
<dbReference type="Gene3D" id="1.10.530.10">
    <property type="match status" value="1"/>
</dbReference>
<evidence type="ECO:0000313" key="4">
    <source>
        <dbReference type="EMBL" id="VVE31734.1"/>
    </source>
</evidence>
<proteinExistence type="inferred from homology"/>
<organism evidence="4 5">
    <name type="scientific">Pandoraea eparura</name>
    <dbReference type="NCBI Taxonomy" id="2508291"/>
    <lineage>
        <taxon>Bacteria</taxon>
        <taxon>Pseudomonadati</taxon>
        <taxon>Pseudomonadota</taxon>
        <taxon>Betaproteobacteria</taxon>
        <taxon>Burkholderiales</taxon>
        <taxon>Burkholderiaceae</taxon>
        <taxon>Pandoraea</taxon>
    </lineage>
</organism>
<evidence type="ECO:0000259" key="3">
    <source>
        <dbReference type="Pfam" id="PF01464"/>
    </source>
</evidence>
<sequence length="881" mass="90005">MADYGSIFEAAGKQYNVDPRLLAAVMTPESNGNPNAVSPRGAAGLMQLMPTTATEMGVTDIKDPQQNIFGGAKYLSQQLDKYGSVPLALAAYNAGPGAVDKAGGIPDFPETQAYVKKVTAAYQNQGVLQGQNMPQTQMAGLPPTGADAASGADPFSALMAKAGAASVAPDQVERRYLGGNSQGTSQAPTDPFSALMAKAGATSGVTPGTQLPTPTPRDVQPYDLLGAAVEPLATMATGAIAAPIAGLVRLGSVALGNSYAGAEQAGNNVSNALTYHPMSQGGQEALTGLGNMLTGAKNAVMDSAIGRNLLAPIGQAYTDTFVKGAPNALMATINDQVPTVAANIAAIPVAKALGSVVPNRLTGAIGAGPVPESWPMGINSRVPEAAAPKPHFTANGDGTFTQAPPRAALPGNGGIPPGAATSASPTPVPTFDAPDLPTPKTVLSGASQADNIATMKAIGLNSQRPSAIAGDKFLAGQEYQHSKLDSAVGEAMRQQLANEQAALKNYGQSIIKNTGAAADTPEAVGQSIRAPLQGLSDHYDNAISQLYQAADQRAGGIPNVQPDTFGKLLDTNSMFAGKAENSALRRGINAYTREQGIVGQDGSMQPITVQQAEGLRQYLNSQWSPQNSGLIGKIKEALDTDVTKSGGDDIYASARALHAERKNTLDNPKGISSLLNESGPNGINQAVPDEKVASKIMSMPTGQLGHIVDTLNNLPDSLAPQGQQALAEMKGALAKQIYQAGDSGGTQNGPSLWNAANVTKQLNAQASRMSLLFSPDEIAQFQTLNNAGHILQTPSAYPGAAVQGHNLLQRGMIYAPPTIGSSLGGTIGHALGGVPGMMAGSSAGGGLGAMMSGRVARAVDIASANKLKSIMANPQIITGKK</sequence>
<dbReference type="GO" id="GO:0016020">
    <property type="term" value="C:membrane"/>
    <property type="evidence" value="ECO:0007669"/>
    <property type="project" value="InterPro"/>
</dbReference>
<feature type="region of interest" description="Disordered" evidence="2">
    <location>
        <begin position="396"/>
        <end position="443"/>
    </location>
</feature>
<evidence type="ECO:0000256" key="2">
    <source>
        <dbReference type="SAM" id="MobiDB-lite"/>
    </source>
</evidence>
<evidence type="ECO:0000256" key="1">
    <source>
        <dbReference type="ARBA" id="ARBA00007734"/>
    </source>
</evidence>
<feature type="domain" description="Transglycosylase SLT" evidence="3">
    <location>
        <begin position="7"/>
        <end position="110"/>
    </location>
</feature>
<dbReference type="InterPro" id="IPR023346">
    <property type="entry name" value="Lysozyme-like_dom_sf"/>
</dbReference>
<dbReference type="InterPro" id="IPR000189">
    <property type="entry name" value="Transglyc_AS"/>
</dbReference>
<gene>
    <name evidence="4" type="primary">mltF</name>
    <name evidence="4" type="ORF">PEP31012_03713</name>
</gene>
<dbReference type="Proteomes" id="UP000400981">
    <property type="component" value="Unassembled WGS sequence"/>
</dbReference>
<name>A0A5E4X5W8_9BURK</name>